<sequence length="143" mass="15962">MLKNIGFDGFSVKTSSFNVNDITEQGTFNVSFSEIHVGIVEADKEGPQQVIMTFDVTMIGHAEGVDAGDPNIKPAFDAKFVIETVFVDLNERPMSEEDIHENFWFFENFNQIATKIASDNIFKNSDISHMPIPWTGKNAVLAD</sequence>
<dbReference type="AlphaFoldDB" id="A0A2M9WID8"/>
<protein>
    <submittedName>
        <fullName evidence="1">Uncharacterized protein</fullName>
    </submittedName>
</protein>
<organism evidence="1 2">
    <name type="scientific">Pantoea rodasii</name>
    <dbReference type="NCBI Taxonomy" id="1076549"/>
    <lineage>
        <taxon>Bacteria</taxon>
        <taxon>Pseudomonadati</taxon>
        <taxon>Pseudomonadota</taxon>
        <taxon>Gammaproteobacteria</taxon>
        <taxon>Enterobacterales</taxon>
        <taxon>Erwiniaceae</taxon>
        <taxon>Pantoea</taxon>
    </lineage>
</organism>
<keyword evidence="2" id="KW-1185">Reference proteome</keyword>
<name>A0A2M9WID8_9GAMM</name>
<proteinExistence type="predicted"/>
<accession>A0A2M9WID8</accession>
<dbReference type="Proteomes" id="UP000232062">
    <property type="component" value="Unassembled WGS sequence"/>
</dbReference>
<evidence type="ECO:0000313" key="1">
    <source>
        <dbReference type="EMBL" id="PJZ07330.1"/>
    </source>
</evidence>
<evidence type="ECO:0000313" key="2">
    <source>
        <dbReference type="Proteomes" id="UP000232062"/>
    </source>
</evidence>
<dbReference type="STRING" id="1076549.HA45_10205"/>
<gene>
    <name evidence="1" type="ORF">PRCB_01300</name>
</gene>
<reference evidence="1 2" key="1">
    <citation type="submission" date="2017-11" db="EMBL/GenBank/DDBJ databases">
        <title>The genome sequence of Pantoea rodasii DSM 26611.</title>
        <authorList>
            <person name="Gao J."/>
            <person name="Mao X."/>
            <person name="Sun J."/>
        </authorList>
    </citation>
    <scope>NUCLEOTIDE SEQUENCE [LARGE SCALE GENOMIC DNA]</scope>
    <source>
        <strain evidence="1 2">DSM 26611</strain>
    </source>
</reference>
<comment type="caution">
    <text evidence="1">The sequence shown here is derived from an EMBL/GenBank/DDBJ whole genome shotgun (WGS) entry which is preliminary data.</text>
</comment>
<dbReference type="EMBL" id="PIQI01000003">
    <property type="protein sequence ID" value="PJZ07330.1"/>
    <property type="molecule type" value="Genomic_DNA"/>
</dbReference>